<name>A0ABD0KHK4_9CAEN</name>
<sequence>MTPHWLDLTLDISHKPRSGNRFPSPHRRSMVPAGFHGTKELGRGLNNFTVRRANDHQTGHVCIVPCNSSANIERNRPDASFMSMSVSGILVVIVCVGCSLGVQNLLTCSVSMAVVTY</sequence>
<evidence type="ECO:0000256" key="1">
    <source>
        <dbReference type="SAM" id="Phobius"/>
    </source>
</evidence>
<protein>
    <submittedName>
        <fullName evidence="2">Uncharacterized protein</fullName>
    </submittedName>
</protein>
<dbReference type="AlphaFoldDB" id="A0ABD0KHK4"/>
<feature type="transmembrane region" description="Helical" evidence="1">
    <location>
        <begin position="81"/>
        <end position="102"/>
    </location>
</feature>
<proteinExistence type="predicted"/>
<keyword evidence="3" id="KW-1185">Reference proteome</keyword>
<comment type="caution">
    <text evidence="2">The sequence shown here is derived from an EMBL/GenBank/DDBJ whole genome shotgun (WGS) entry which is preliminary data.</text>
</comment>
<gene>
    <name evidence="2" type="ORF">BaRGS_00022321</name>
</gene>
<evidence type="ECO:0000313" key="2">
    <source>
        <dbReference type="EMBL" id="KAK7486397.1"/>
    </source>
</evidence>
<organism evidence="2 3">
    <name type="scientific">Batillaria attramentaria</name>
    <dbReference type="NCBI Taxonomy" id="370345"/>
    <lineage>
        <taxon>Eukaryota</taxon>
        <taxon>Metazoa</taxon>
        <taxon>Spiralia</taxon>
        <taxon>Lophotrochozoa</taxon>
        <taxon>Mollusca</taxon>
        <taxon>Gastropoda</taxon>
        <taxon>Caenogastropoda</taxon>
        <taxon>Sorbeoconcha</taxon>
        <taxon>Cerithioidea</taxon>
        <taxon>Batillariidae</taxon>
        <taxon>Batillaria</taxon>
    </lineage>
</organism>
<keyword evidence="1" id="KW-0472">Membrane</keyword>
<reference evidence="2 3" key="1">
    <citation type="journal article" date="2023" name="Sci. Data">
        <title>Genome assembly of the Korean intertidal mud-creeper Batillaria attramentaria.</title>
        <authorList>
            <person name="Patra A.K."/>
            <person name="Ho P.T."/>
            <person name="Jun S."/>
            <person name="Lee S.J."/>
            <person name="Kim Y."/>
            <person name="Won Y.J."/>
        </authorList>
    </citation>
    <scope>NUCLEOTIDE SEQUENCE [LARGE SCALE GENOMIC DNA]</scope>
    <source>
        <strain evidence="2">Wonlab-2016</strain>
    </source>
</reference>
<accession>A0ABD0KHK4</accession>
<evidence type="ECO:0000313" key="3">
    <source>
        <dbReference type="Proteomes" id="UP001519460"/>
    </source>
</evidence>
<keyword evidence="1" id="KW-0812">Transmembrane</keyword>
<dbReference type="Proteomes" id="UP001519460">
    <property type="component" value="Unassembled WGS sequence"/>
</dbReference>
<dbReference type="EMBL" id="JACVVK020000179">
    <property type="protein sequence ID" value="KAK7486397.1"/>
    <property type="molecule type" value="Genomic_DNA"/>
</dbReference>
<keyword evidence="1" id="KW-1133">Transmembrane helix</keyword>